<dbReference type="PROSITE" id="PS00061">
    <property type="entry name" value="ADH_SHORT"/>
    <property type="match status" value="1"/>
</dbReference>
<dbReference type="PRINTS" id="PR00081">
    <property type="entry name" value="GDHRDH"/>
</dbReference>
<evidence type="ECO:0000256" key="1">
    <source>
        <dbReference type="ARBA" id="ARBA00006484"/>
    </source>
</evidence>
<feature type="region of interest" description="Disordered" evidence="5">
    <location>
        <begin position="1"/>
        <end position="26"/>
    </location>
</feature>
<evidence type="ECO:0000256" key="2">
    <source>
        <dbReference type="ARBA" id="ARBA00022857"/>
    </source>
</evidence>
<dbReference type="AlphaFoldDB" id="A0A3M7DTA1"/>
<evidence type="ECO:0008006" key="8">
    <source>
        <dbReference type="Google" id="ProtNLM"/>
    </source>
</evidence>
<reference evidence="6 7" key="1">
    <citation type="journal article" date="2018" name="BMC Genomics">
        <title>Genomic evidence for intraspecific hybridization in a clonal and extremely halotolerant yeast.</title>
        <authorList>
            <person name="Gostincar C."/>
            <person name="Stajich J.E."/>
            <person name="Zupancic J."/>
            <person name="Zalar P."/>
            <person name="Gunde-Cimerman N."/>
        </authorList>
    </citation>
    <scope>NUCLEOTIDE SEQUENCE [LARGE SCALE GENOMIC DNA]</scope>
    <source>
        <strain evidence="6 7">EXF-2682</strain>
    </source>
</reference>
<dbReference type="InterPro" id="IPR036291">
    <property type="entry name" value="NAD(P)-bd_dom_sf"/>
</dbReference>
<sequence>MGTDKPVTAYPWKGLTPQDQTGGPGLDSKLTPTANFSQLEFWDEKGNPSLQEYEGRGLLKNKTALITGGDSGIGRAVAICFAREGADLTICYLAEEEEDAQVTKKEIEKAGRRCELTQGNIREEAFCKNAVETHVKKFGKLNVLVNNAAMQEICNDLKDINLESVEKTYRTNILGMFCMTKYALQHMKRGDSIVNSTSVASRSAKDLNRPWLTPFFRYMGNPQLVDYASTKGAITQFTKSLAQQQASKGIRINGVAPGIIWTPLQPATKGNPPEVMETIGVNMEPLQRPGMPVECAMAYVFLASPMGSYTTGEVIHVNGGLEVQG</sequence>
<proteinExistence type="inferred from homology"/>
<keyword evidence="3" id="KW-0560">Oxidoreductase</keyword>
<gene>
    <name evidence="6" type="ORF">D0863_07910</name>
</gene>
<dbReference type="SUPFAM" id="SSF51735">
    <property type="entry name" value="NAD(P)-binding Rossmann-fold domains"/>
    <property type="match status" value="1"/>
</dbReference>
<evidence type="ECO:0000313" key="6">
    <source>
        <dbReference type="EMBL" id="RMY67277.1"/>
    </source>
</evidence>
<dbReference type="GO" id="GO:0016614">
    <property type="term" value="F:oxidoreductase activity, acting on CH-OH group of donors"/>
    <property type="evidence" value="ECO:0007669"/>
    <property type="project" value="UniProtKB-ARBA"/>
</dbReference>
<dbReference type="EMBL" id="QWIP01000278">
    <property type="protein sequence ID" value="RMY67277.1"/>
    <property type="molecule type" value="Genomic_DNA"/>
</dbReference>
<dbReference type="PANTHER" id="PTHR48107">
    <property type="entry name" value="NADPH-DEPENDENT ALDEHYDE REDUCTASE-LIKE PROTEIN, CHLOROPLASTIC-RELATED"/>
    <property type="match status" value="1"/>
</dbReference>
<protein>
    <recommendedName>
        <fullName evidence="8">NAD(P)-binding protein</fullName>
    </recommendedName>
</protein>
<dbReference type="Pfam" id="PF13561">
    <property type="entry name" value="adh_short_C2"/>
    <property type="match status" value="1"/>
</dbReference>
<keyword evidence="2" id="KW-0521">NADP</keyword>
<dbReference type="FunFam" id="3.40.50.720:FF:000084">
    <property type="entry name" value="Short-chain dehydrogenase reductase"/>
    <property type="match status" value="1"/>
</dbReference>
<comment type="caution">
    <text evidence="6">The sequence shown here is derived from an EMBL/GenBank/DDBJ whole genome shotgun (WGS) entry which is preliminary data.</text>
</comment>
<accession>A0A3M7DTA1</accession>
<dbReference type="PRINTS" id="PR00080">
    <property type="entry name" value="SDRFAMILY"/>
</dbReference>
<name>A0A3M7DTA1_HORWE</name>
<evidence type="ECO:0000313" key="7">
    <source>
        <dbReference type="Proteomes" id="UP000269276"/>
    </source>
</evidence>
<dbReference type="OrthoDB" id="47007at2759"/>
<dbReference type="InterPro" id="IPR002347">
    <property type="entry name" value="SDR_fam"/>
</dbReference>
<dbReference type="Proteomes" id="UP000269276">
    <property type="component" value="Unassembled WGS sequence"/>
</dbReference>
<evidence type="ECO:0000256" key="3">
    <source>
        <dbReference type="ARBA" id="ARBA00023002"/>
    </source>
</evidence>
<dbReference type="PANTHER" id="PTHR48107:SF16">
    <property type="entry name" value="NADPH-DEPENDENT ALDEHYDE REDUCTASE 1, CHLOROPLASTIC"/>
    <property type="match status" value="1"/>
</dbReference>
<organism evidence="6 7">
    <name type="scientific">Hortaea werneckii</name>
    <name type="common">Black yeast</name>
    <name type="synonym">Cladosporium werneckii</name>
    <dbReference type="NCBI Taxonomy" id="91943"/>
    <lineage>
        <taxon>Eukaryota</taxon>
        <taxon>Fungi</taxon>
        <taxon>Dikarya</taxon>
        <taxon>Ascomycota</taxon>
        <taxon>Pezizomycotina</taxon>
        <taxon>Dothideomycetes</taxon>
        <taxon>Dothideomycetidae</taxon>
        <taxon>Mycosphaerellales</taxon>
        <taxon>Teratosphaeriaceae</taxon>
        <taxon>Hortaea</taxon>
    </lineage>
</organism>
<dbReference type="Pfam" id="PF00106">
    <property type="entry name" value="adh_short"/>
    <property type="match status" value="1"/>
</dbReference>
<dbReference type="InterPro" id="IPR020904">
    <property type="entry name" value="Sc_DH/Rdtase_CS"/>
</dbReference>
<dbReference type="Gene3D" id="3.40.50.720">
    <property type="entry name" value="NAD(P)-binding Rossmann-like Domain"/>
    <property type="match status" value="1"/>
</dbReference>
<comment type="similarity">
    <text evidence="1 4">Belongs to the short-chain dehydrogenases/reductases (SDR) family.</text>
</comment>
<evidence type="ECO:0000256" key="4">
    <source>
        <dbReference type="RuleBase" id="RU000363"/>
    </source>
</evidence>
<evidence type="ECO:0000256" key="5">
    <source>
        <dbReference type="SAM" id="MobiDB-lite"/>
    </source>
</evidence>